<evidence type="ECO:0000256" key="1">
    <source>
        <dbReference type="SAM" id="SignalP"/>
    </source>
</evidence>
<dbReference type="RefSeq" id="WP_237485451.1">
    <property type="nucleotide sequence ID" value="NZ_CAKLCM010000002.1"/>
</dbReference>
<keyword evidence="3" id="KW-1185">Reference proteome</keyword>
<evidence type="ECO:0000313" key="3">
    <source>
        <dbReference type="Proteomes" id="UP000838160"/>
    </source>
</evidence>
<name>A0ABM8ZKL0_9VIBR</name>
<feature type="signal peptide" evidence="1">
    <location>
        <begin position="1"/>
        <end position="22"/>
    </location>
</feature>
<reference evidence="2" key="1">
    <citation type="submission" date="2021-12" db="EMBL/GenBank/DDBJ databases">
        <authorList>
            <person name="Rodrigo-Torres L."/>
            <person name="Arahal R. D."/>
            <person name="Lucena T."/>
        </authorList>
    </citation>
    <scope>NUCLEOTIDE SEQUENCE</scope>
    <source>
        <strain evidence="2">CECT 8226</strain>
    </source>
</reference>
<gene>
    <name evidence="2" type="ORF">VHP8226_02658</name>
</gene>
<organism evidence="2 3">
    <name type="scientific">Vibrio hippocampi</name>
    <dbReference type="NCBI Taxonomy" id="654686"/>
    <lineage>
        <taxon>Bacteria</taxon>
        <taxon>Pseudomonadati</taxon>
        <taxon>Pseudomonadota</taxon>
        <taxon>Gammaproteobacteria</taxon>
        <taxon>Vibrionales</taxon>
        <taxon>Vibrionaceae</taxon>
        <taxon>Vibrio</taxon>
    </lineage>
</organism>
<evidence type="ECO:0000313" key="2">
    <source>
        <dbReference type="EMBL" id="CAH0527337.1"/>
    </source>
</evidence>
<evidence type="ECO:0008006" key="4">
    <source>
        <dbReference type="Google" id="ProtNLM"/>
    </source>
</evidence>
<feature type="chain" id="PRO_5047080251" description="Molecular chaperone" evidence="1">
    <location>
        <begin position="23"/>
        <end position="238"/>
    </location>
</feature>
<proteinExistence type="predicted"/>
<comment type="caution">
    <text evidence="2">The sequence shown here is derived from an EMBL/GenBank/DDBJ whole genome shotgun (WGS) entry which is preliminary data.</text>
</comment>
<dbReference type="EMBL" id="CAKLCM010000002">
    <property type="protein sequence ID" value="CAH0527337.1"/>
    <property type="molecule type" value="Genomic_DNA"/>
</dbReference>
<accession>A0ABM8ZKL0</accession>
<dbReference type="InterPro" id="IPR013783">
    <property type="entry name" value="Ig-like_fold"/>
</dbReference>
<dbReference type="Proteomes" id="UP000838160">
    <property type="component" value="Unassembled WGS sequence"/>
</dbReference>
<sequence>MKKTIFTAFGFAALTLSNALYAMNIDKMLEVADKDGNGAFVMANDKSLPYFIESEVSELFTTEQGTIERVKYDINNIDEWEIAVSNPRLVIEPGRTRSIGVKAICGDKCDLSEDKTFEVTLVPKPYVPKGEKSEQTVTVFVGYSAVFIIPAKEPKLAYDITPMGKDVKIHNKSNTMIKVVIDNCNGEHSLDCRRTYILIKGRAKILPLPPEAVGKALNVTVYDHSERHKEQVTVANSN</sequence>
<keyword evidence="1" id="KW-0732">Signal</keyword>
<protein>
    <recommendedName>
        <fullName evidence="4">Molecular chaperone</fullName>
    </recommendedName>
</protein>
<dbReference type="Gene3D" id="2.60.40.10">
    <property type="entry name" value="Immunoglobulins"/>
    <property type="match status" value="1"/>
</dbReference>